<accession>A0A228HLL0</accession>
<accession>A0A6P2LRY3</accession>
<dbReference type="Pfam" id="PF01963">
    <property type="entry name" value="TraB_PrgY_gumN"/>
    <property type="match status" value="1"/>
</dbReference>
<evidence type="ECO:0000313" key="2">
    <source>
        <dbReference type="EMBL" id="OXI30968.1"/>
    </source>
</evidence>
<sequence length="298" mass="32153">MKRTLLVLFLWCCTRVVCAGQLANHSDEGVPAFAVTAPNGRQSLLIGVMHVPAKGLLRPSPAVLAGKRHFVLEHVGETSSEELGVPEAVSSKRAEPAAWAAGLSAAELDTYHRRAACSGKTPEQADELLTHPEVRDANQVAYTVCGLNQFQAADFSLTLSAMLDYHLKPEYLEDDAFVQRQRLAVPEGIERRGFRWALSHDPAAVLAPVAGAFNAGDFDALQRLVDGSFANSTDAATHRHIMVDERNAAWMDRLRGYLDDGDAAIVVGALHLPGPHGLVARLRADGYAVDLVRVPALP</sequence>
<proteinExistence type="predicted"/>
<evidence type="ECO:0000313" key="4">
    <source>
        <dbReference type="Proteomes" id="UP000214600"/>
    </source>
</evidence>
<dbReference type="CDD" id="cd14789">
    <property type="entry name" value="Tiki"/>
    <property type="match status" value="1"/>
</dbReference>
<gene>
    <name evidence="3" type="ORF">BLA13014_03341</name>
    <name evidence="2" type="ORF">CFB84_43175</name>
</gene>
<dbReference type="AlphaFoldDB" id="A0A228HLL0"/>
<evidence type="ECO:0008006" key="6">
    <source>
        <dbReference type="Google" id="ProtNLM"/>
    </source>
</evidence>
<dbReference type="Proteomes" id="UP000494261">
    <property type="component" value="Unassembled WGS sequence"/>
</dbReference>
<name>A0A228HLL0_9BURK</name>
<dbReference type="InterPro" id="IPR002816">
    <property type="entry name" value="TraB/PrgY/GumN_fam"/>
</dbReference>
<protein>
    <recommendedName>
        <fullName evidence="6">TraB/GumN family protein</fullName>
    </recommendedName>
</protein>
<evidence type="ECO:0000313" key="5">
    <source>
        <dbReference type="Proteomes" id="UP000494261"/>
    </source>
</evidence>
<dbReference type="OrthoDB" id="9025834at2"/>
<organism evidence="2 4">
    <name type="scientific">Burkholderia aenigmatica</name>
    <dbReference type="NCBI Taxonomy" id="2015348"/>
    <lineage>
        <taxon>Bacteria</taxon>
        <taxon>Pseudomonadati</taxon>
        <taxon>Pseudomonadota</taxon>
        <taxon>Betaproteobacteria</taxon>
        <taxon>Burkholderiales</taxon>
        <taxon>Burkholderiaceae</taxon>
        <taxon>Burkholderia</taxon>
        <taxon>Burkholderia cepacia complex</taxon>
    </lineage>
</organism>
<feature type="signal peptide" evidence="1">
    <location>
        <begin position="1"/>
        <end position="19"/>
    </location>
</feature>
<feature type="chain" id="PRO_5036032093" description="TraB/GumN family protein" evidence="1">
    <location>
        <begin position="20"/>
        <end position="298"/>
    </location>
</feature>
<evidence type="ECO:0000313" key="3">
    <source>
        <dbReference type="EMBL" id="VWB73328.1"/>
    </source>
</evidence>
<keyword evidence="1" id="KW-0732">Signal</keyword>
<reference evidence="3 5" key="4">
    <citation type="submission" date="2019-09" db="EMBL/GenBank/DDBJ databases">
        <authorList>
            <person name="Depoorter E."/>
        </authorList>
    </citation>
    <scope>NUCLEOTIDE SEQUENCE [LARGE SCALE GENOMIC DNA]</scope>
    <source>
        <strain evidence="3">LMG 13014</strain>
    </source>
</reference>
<dbReference type="Proteomes" id="UP000214600">
    <property type="component" value="Unassembled WGS sequence"/>
</dbReference>
<dbReference type="RefSeq" id="WP_025496775.1">
    <property type="nucleotide sequence ID" value="NZ_CABVQC010000021.1"/>
</dbReference>
<reference evidence="2 4" key="3">
    <citation type="submission" date="2017-08" db="EMBL/GenBank/DDBJ databases">
        <title>WGS of novel Burkholderia cepaca complex species.</title>
        <authorList>
            <person name="Lipuma J."/>
            <person name="Spilker T."/>
        </authorList>
    </citation>
    <scope>NUCLEOTIDE SEQUENCE [LARGE SCALE GENOMIC DNA]</scope>
    <source>
        <strain evidence="2 4">AU17325</strain>
    </source>
</reference>
<reference evidence="4" key="2">
    <citation type="submission" date="2017-06" db="EMBL/GenBank/DDBJ databases">
        <authorList>
            <person name="LiPuma J."/>
            <person name="Spilker T."/>
        </authorList>
    </citation>
    <scope>NUCLEOTIDE SEQUENCE [LARGE SCALE GENOMIC DNA]</scope>
    <source>
        <strain evidence="4">AU17325</strain>
    </source>
</reference>
<dbReference type="GeneID" id="99664983"/>
<evidence type="ECO:0000256" key="1">
    <source>
        <dbReference type="SAM" id="SignalP"/>
    </source>
</evidence>
<dbReference type="EMBL" id="CABVQC010000021">
    <property type="protein sequence ID" value="VWB73328.1"/>
    <property type="molecule type" value="Genomic_DNA"/>
</dbReference>
<dbReference type="EMBL" id="NKFA01000049">
    <property type="protein sequence ID" value="OXI30968.1"/>
    <property type="molecule type" value="Genomic_DNA"/>
</dbReference>
<reference evidence="2" key="1">
    <citation type="submission" date="2017-06" db="EMBL/GenBank/DDBJ databases">
        <authorList>
            <person name="Kim H.J."/>
            <person name="Triplett B.A."/>
        </authorList>
    </citation>
    <scope>NUCLEOTIDE SEQUENCE [LARGE SCALE GENOMIC DNA]</scope>
    <source>
        <strain evidence="2">AU17325</strain>
    </source>
</reference>